<evidence type="ECO:0000256" key="5">
    <source>
        <dbReference type="ARBA" id="ARBA00023237"/>
    </source>
</evidence>
<feature type="signal peptide" evidence="6">
    <location>
        <begin position="1"/>
        <end position="23"/>
    </location>
</feature>
<evidence type="ECO:0000256" key="3">
    <source>
        <dbReference type="ARBA" id="ARBA00022729"/>
    </source>
</evidence>
<keyword evidence="3 6" id="KW-0732">Signal</keyword>
<proteinExistence type="inferred from homology"/>
<keyword evidence="5" id="KW-0998">Cell outer membrane</keyword>
<reference evidence="7 8" key="1">
    <citation type="submission" date="2016-10" db="EMBL/GenBank/DDBJ databases">
        <authorList>
            <person name="Varghese N."/>
            <person name="Submissions S."/>
        </authorList>
    </citation>
    <scope>NUCLEOTIDE SEQUENCE [LARGE SCALE GENOMIC DNA]</scope>
    <source>
        <strain evidence="7 8">FF3</strain>
    </source>
</reference>
<feature type="chain" id="PRO_5036800616" evidence="6">
    <location>
        <begin position="24"/>
        <end position="247"/>
    </location>
</feature>
<dbReference type="InterPro" id="IPR010583">
    <property type="entry name" value="MipA"/>
</dbReference>
<protein>
    <submittedName>
        <fullName evidence="7">Outer membrane protein</fullName>
    </submittedName>
</protein>
<evidence type="ECO:0000256" key="1">
    <source>
        <dbReference type="ARBA" id="ARBA00004442"/>
    </source>
</evidence>
<gene>
    <name evidence="7" type="ORF">SAMN04487940_104153</name>
</gene>
<comment type="caution">
    <text evidence="7">The sequence shown here is derived from an EMBL/GenBank/DDBJ whole genome shotgun (WGS) entry which is preliminary data.</text>
</comment>
<dbReference type="RefSeq" id="WP_074835963.1">
    <property type="nucleotide sequence ID" value="NZ_CATLQZ010000012.1"/>
</dbReference>
<comment type="subcellular location">
    <subcellularLocation>
        <location evidence="1">Cell outer membrane</location>
    </subcellularLocation>
</comment>
<dbReference type="Pfam" id="PF06629">
    <property type="entry name" value="MipA"/>
    <property type="match status" value="1"/>
</dbReference>
<evidence type="ECO:0000256" key="6">
    <source>
        <dbReference type="SAM" id="SignalP"/>
    </source>
</evidence>
<dbReference type="EMBL" id="FNYY01000004">
    <property type="protein sequence ID" value="SEJ23977.1"/>
    <property type="molecule type" value="Genomic_DNA"/>
</dbReference>
<dbReference type="GeneID" id="80817843"/>
<keyword evidence="8" id="KW-1185">Reference proteome</keyword>
<dbReference type="Proteomes" id="UP000182932">
    <property type="component" value="Unassembled WGS sequence"/>
</dbReference>
<evidence type="ECO:0000313" key="7">
    <source>
        <dbReference type="EMBL" id="SEJ23977.1"/>
    </source>
</evidence>
<comment type="similarity">
    <text evidence="2">Belongs to the MipA/OmpV family.</text>
</comment>
<accession>A0A975W919</accession>
<sequence length="247" mass="26723">MPRRSTPCLAALAVVVLPAAALAQSNQIAFELGGGLAYAPEYEGSEEYSSRPAFQGSLHSLSLGSLSLGGGDTTGFTIAPSFGYIGEREASDYARFRGMDDVDWTLEVGLKAKYSWDNAEVSAAVRKGFNGHEGVVADLAADAILRPDARTTIRVGPRMSFANEEYADTYFSVPNSAPNLATYSAEGGLKSVGAEISARRELTDIWSIEGTLGYDRLMNDFQDSPVTESEDQYKASVTLIRQFDWRF</sequence>
<name>A0A975W919_9RHOB</name>
<organism evidence="7 8">
    <name type="scientific">Marinovum algicola</name>
    <dbReference type="NCBI Taxonomy" id="42444"/>
    <lineage>
        <taxon>Bacteria</taxon>
        <taxon>Pseudomonadati</taxon>
        <taxon>Pseudomonadota</taxon>
        <taxon>Alphaproteobacteria</taxon>
        <taxon>Rhodobacterales</taxon>
        <taxon>Roseobacteraceae</taxon>
        <taxon>Marinovum</taxon>
    </lineage>
</organism>
<dbReference type="AlphaFoldDB" id="A0A975W919"/>
<dbReference type="PANTHER" id="PTHR38776">
    <property type="entry name" value="MLTA-INTERACTING PROTEIN-RELATED"/>
    <property type="match status" value="1"/>
</dbReference>
<evidence type="ECO:0000256" key="4">
    <source>
        <dbReference type="ARBA" id="ARBA00023136"/>
    </source>
</evidence>
<evidence type="ECO:0000256" key="2">
    <source>
        <dbReference type="ARBA" id="ARBA00005722"/>
    </source>
</evidence>
<dbReference type="GO" id="GO:0009279">
    <property type="term" value="C:cell outer membrane"/>
    <property type="evidence" value="ECO:0007669"/>
    <property type="project" value="UniProtKB-SubCell"/>
</dbReference>
<dbReference type="PANTHER" id="PTHR38776:SF1">
    <property type="entry name" value="MLTA-INTERACTING PROTEIN-RELATED"/>
    <property type="match status" value="1"/>
</dbReference>
<keyword evidence="4" id="KW-0472">Membrane</keyword>
<evidence type="ECO:0000313" key="8">
    <source>
        <dbReference type="Proteomes" id="UP000182932"/>
    </source>
</evidence>